<protein>
    <submittedName>
        <fullName evidence="3">Serine hydrolase</fullName>
    </submittedName>
</protein>
<dbReference type="InterPro" id="IPR012338">
    <property type="entry name" value="Beta-lactam/transpept-like"/>
</dbReference>
<keyword evidence="3" id="KW-0378">Hydrolase</keyword>
<reference evidence="3" key="1">
    <citation type="submission" date="2023-11" db="EMBL/GenBank/DDBJ databases">
        <title>Scrofimicrobium hongkongense sp. nov., isolated from a patient with peritonitis.</title>
        <authorList>
            <person name="Lao H.Y."/>
            <person name="Wong A.Y.P."/>
            <person name="Ng T.L."/>
            <person name="Wong R.Y.L."/>
            <person name="Yau M.C.Y."/>
            <person name="Lam J.Y.W."/>
            <person name="Siu G.K.H."/>
        </authorList>
    </citation>
    <scope>NUCLEOTIDE SEQUENCE</scope>
    <source>
        <strain evidence="3">R131</strain>
    </source>
</reference>
<sequence length="341" mass="37118">MGRKRWQIGAALALLIPVSCALVTAGASLTTPAKAPAPVPSVSAAPTPFPLLSPAPQPTPEVKEKLEISPELLFLRKQIREVFGSDLPPELAELLAEVVPGADPELAAELRRAATDAHLKELFSEGEAAVVLAEANTGEWLYSLNPDRPMVAASTYKLFVMTDILWHVQDGSLPWASYIGNQSVSDCLSSMVVESDNECSEEWLYLMGYDHLDQVAQQMSATETSFQPGNLITTAADLSQLLTQLWQGRLLDEKHTQYALDLMAEQIFREGIPAGLGPDVWVADKVGWLDGVYNDAAIFRLPEGDEGVMVILTEGLSPTVTARAAAIMYQWTYTGRDDNHN</sequence>
<accession>A0AAU7VAF9</accession>
<dbReference type="EMBL" id="CP138335">
    <property type="protein sequence ID" value="XBW08687.1"/>
    <property type="molecule type" value="Genomic_DNA"/>
</dbReference>
<evidence type="ECO:0000259" key="2">
    <source>
        <dbReference type="Pfam" id="PF13354"/>
    </source>
</evidence>
<evidence type="ECO:0000256" key="1">
    <source>
        <dbReference type="SAM" id="SignalP"/>
    </source>
</evidence>
<dbReference type="PANTHER" id="PTHR35333">
    <property type="entry name" value="BETA-LACTAMASE"/>
    <property type="match status" value="1"/>
</dbReference>
<dbReference type="RefSeq" id="WP_350258887.1">
    <property type="nucleotide sequence ID" value="NZ_CP138335.1"/>
</dbReference>
<dbReference type="GO" id="GO:0008800">
    <property type="term" value="F:beta-lactamase activity"/>
    <property type="evidence" value="ECO:0007669"/>
    <property type="project" value="InterPro"/>
</dbReference>
<dbReference type="SUPFAM" id="SSF56601">
    <property type="entry name" value="beta-lactamase/transpeptidase-like"/>
    <property type="match status" value="1"/>
</dbReference>
<dbReference type="Gene3D" id="3.40.710.10">
    <property type="entry name" value="DD-peptidase/beta-lactamase superfamily"/>
    <property type="match status" value="1"/>
</dbReference>
<dbReference type="GO" id="GO:0030655">
    <property type="term" value="P:beta-lactam antibiotic catabolic process"/>
    <property type="evidence" value="ECO:0007669"/>
    <property type="project" value="InterPro"/>
</dbReference>
<dbReference type="InterPro" id="IPR045155">
    <property type="entry name" value="Beta-lactam_cat"/>
</dbReference>
<feature type="chain" id="PRO_5043829217" evidence="1">
    <location>
        <begin position="22"/>
        <end position="341"/>
    </location>
</feature>
<dbReference type="KEGG" id="sapp:SAC06_03775"/>
<gene>
    <name evidence="3" type="ORF">SAC06_03775</name>
</gene>
<keyword evidence="1" id="KW-0732">Signal</keyword>
<dbReference type="Pfam" id="PF13354">
    <property type="entry name" value="Beta-lactamase2"/>
    <property type="match status" value="1"/>
</dbReference>
<name>A0AAU7VAF9_9ACTO</name>
<feature type="signal peptide" evidence="1">
    <location>
        <begin position="1"/>
        <end position="21"/>
    </location>
</feature>
<evidence type="ECO:0000313" key="3">
    <source>
        <dbReference type="EMBL" id="XBW08687.1"/>
    </source>
</evidence>
<organism evidence="3">
    <name type="scientific">Scrofimicrobium appendicitidis</name>
    <dbReference type="NCBI Taxonomy" id="3079930"/>
    <lineage>
        <taxon>Bacteria</taxon>
        <taxon>Bacillati</taxon>
        <taxon>Actinomycetota</taxon>
        <taxon>Actinomycetes</taxon>
        <taxon>Actinomycetales</taxon>
        <taxon>Actinomycetaceae</taxon>
        <taxon>Scrofimicrobium</taxon>
    </lineage>
</organism>
<dbReference type="AlphaFoldDB" id="A0AAU7VAF9"/>
<dbReference type="GO" id="GO:0046677">
    <property type="term" value="P:response to antibiotic"/>
    <property type="evidence" value="ECO:0007669"/>
    <property type="project" value="InterPro"/>
</dbReference>
<dbReference type="PANTHER" id="PTHR35333:SF3">
    <property type="entry name" value="BETA-LACTAMASE-TYPE TRANSPEPTIDASE FOLD CONTAINING PROTEIN"/>
    <property type="match status" value="1"/>
</dbReference>
<feature type="domain" description="Beta-lactamase class A catalytic" evidence="2">
    <location>
        <begin position="130"/>
        <end position="313"/>
    </location>
</feature>
<dbReference type="InterPro" id="IPR000871">
    <property type="entry name" value="Beta-lactam_class-A"/>
</dbReference>
<proteinExistence type="predicted"/>